<evidence type="ECO:0000256" key="1">
    <source>
        <dbReference type="SAM" id="Phobius"/>
    </source>
</evidence>
<protein>
    <recommendedName>
        <fullName evidence="4">Holin-X, holin superfamily III</fullName>
    </recommendedName>
</protein>
<proteinExistence type="predicted"/>
<keyword evidence="3" id="KW-1185">Reference proteome</keyword>
<keyword evidence="1" id="KW-0812">Transmembrane</keyword>
<evidence type="ECO:0008006" key="4">
    <source>
        <dbReference type="Google" id="ProtNLM"/>
    </source>
</evidence>
<reference evidence="2" key="1">
    <citation type="submission" date="2021-01" db="EMBL/GenBank/DDBJ databases">
        <title>Whole genome shotgun sequence of Rugosimonospora africana NBRC 104875.</title>
        <authorList>
            <person name="Komaki H."/>
            <person name="Tamura T."/>
        </authorList>
    </citation>
    <scope>NUCLEOTIDE SEQUENCE</scope>
    <source>
        <strain evidence="2">NBRC 104875</strain>
    </source>
</reference>
<name>A0A8J3VQ55_9ACTN</name>
<feature type="transmembrane region" description="Helical" evidence="1">
    <location>
        <begin position="84"/>
        <end position="105"/>
    </location>
</feature>
<dbReference type="Proteomes" id="UP000642748">
    <property type="component" value="Unassembled WGS sequence"/>
</dbReference>
<feature type="transmembrane region" description="Helical" evidence="1">
    <location>
        <begin position="40"/>
        <end position="64"/>
    </location>
</feature>
<evidence type="ECO:0000313" key="2">
    <source>
        <dbReference type="EMBL" id="GIH14008.1"/>
    </source>
</evidence>
<accession>A0A8J3VQ55</accession>
<keyword evidence="1" id="KW-0472">Membrane</keyword>
<gene>
    <name evidence="2" type="ORF">Raf01_21800</name>
</gene>
<comment type="caution">
    <text evidence="2">The sequence shown here is derived from an EMBL/GenBank/DDBJ whole genome shotgun (WGS) entry which is preliminary data.</text>
</comment>
<dbReference type="InterPro" id="IPR009937">
    <property type="entry name" value="Phage_holin_3_6"/>
</dbReference>
<organism evidence="2 3">
    <name type="scientific">Rugosimonospora africana</name>
    <dbReference type="NCBI Taxonomy" id="556532"/>
    <lineage>
        <taxon>Bacteria</taxon>
        <taxon>Bacillati</taxon>
        <taxon>Actinomycetota</taxon>
        <taxon>Actinomycetes</taxon>
        <taxon>Micromonosporales</taxon>
        <taxon>Micromonosporaceae</taxon>
        <taxon>Rugosimonospora</taxon>
    </lineage>
</organism>
<dbReference type="RefSeq" id="WP_203917682.1">
    <property type="nucleotide sequence ID" value="NZ_BONZ01000021.1"/>
</dbReference>
<keyword evidence="1" id="KW-1133">Transmembrane helix</keyword>
<dbReference type="Pfam" id="PF07332">
    <property type="entry name" value="Phage_holin_3_6"/>
    <property type="match status" value="1"/>
</dbReference>
<evidence type="ECO:0000313" key="3">
    <source>
        <dbReference type="Proteomes" id="UP000642748"/>
    </source>
</evidence>
<dbReference type="EMBL" id="BONZ01000021">
    <property type="protein sequence ID" value="GIH14008.1"/>
    <property type="molecule type" value="Genomic_DNA"/>
</dbReference>
<sequence length="147" mass="14816">MSERRTARLAAGADDDAVNRLASDFAAVGHQEAAALRDDALTALSGVAGGATLLVAGGVSAVLAVSMASTAALRALETRLSPRWAAAVMAVGYLGVAAGTTAAAVRELRAAGGGAQRMTDQVANELSVLGRRISSQVRRAYRPGAAR</sequence>
<dbReference type="AlphaFoldDB" id="A0A8J3VQ55"/>